<dbReference type="Pfam" id="PF00072">
    <property type="entry name" value="Response_reg"/>
    <property type="match status" value="1"/>
</dbReference>
<evidence type="ECO:0000256" key="1">
    <source>
        <dbReference type="ARBA" id="ARBA00000085"/>
    </source>
</evidence>
<evidence type="ECO:0000256" key="4">
    <source>
        <dbReference type="ARBA" id="ARBA00022679"/>
    </source>
</evidence>
<proteinExistence type="predicted"/>
<dbReference type="SUPFAM" id="SSF52172">
    <property type="entry name" value="CheY-like"/>
    <property type="match status" value="1"/>
</dbReference>
<keyword evidence="3 8" id="KW-0597">Phosphoprotein</keyword>
<feature type="domain" description="Response regulatory" evidence="10">
    <location>
        <begin position="6"/>
        <end position="122"/>
    </location>
</feature>
<dbReference type="Pfam" id="PF00512">
    <property type="entry name" value="HisKA"/>
    <property type="match status" value="1"/>
</dbReference>
<dbReference type="RefSeq" id="WP_092052324.1">
    <property type="nucleotide sequence ID" value="NZ_FOJJ01000001.1"/>
</dbReference>
<comment type="catalytic activity">
    <reaction evidence="1">
        <text>ATP + protein L-histidine = ADP + protein N-phospho-L-histidine.</text>
        <dbReference type="EC" id="2.7.13.3"/>
    </reaction>
</comment>
<dbReference type="FunFam" id="1.10.287.130:FF:000001">
    <property type="entry name" value="Two-component sensor histidine kinase"/>
    <property type="match status" value="1"/>
</dbReference>
<dbReference type="Gene3D" id="1.10.287.130">
    <property type="match status" value="1"/>
</dbReference>
<dbReference type="SMART" id="SM00387">
    <property type="entry name" value="HATPase_c"/>
    <property type="match status" value="1"/>
</dbReference>
<dbReference type="CDD" id="cd00082">
    <property type="entry name" value="HisKA"/>
    <property type="match status" value="1"/>
</dbReference>
<keyword evidence="7" id="KW-0472">Membrane</keyword>
<dbReference type="PROSITE" id="PS50112">
    <property type="entry name" value="PAS"/>
    <property type="match status" value="1"/>
</dbReference>
<dbReference type="PANTHER" id="PTHR43047">
    <property type="entry name" value="TWO-COMPONENT HISTIDINE PROTEIN KINASE"/>
    <property type="match status" value="1"/>
</dbReference>
<gene>
    <name evidence="13" type="ORF">FL622_00555</name>
</gene>
<feature type="domain" description="Histidine kinase" evidence="9">
    <location>
        <begin position="275"/>
        <end position="495"/>
    </location>
</feature>
<dbReference type="Pfam" id="PF08448">
    <property type="entry name" value="PAS_4"/>
    <property type="match status" value="1"/>
</dbReference>
<dbReference type="InterPro" id="IPR001789">
    <property type="entry name" value="Sig_transdc_resp-reg_receiver"/>
</dbReference>
<name>A0A550JKH0_9BACT</name>
<dbReference type="PANTHER" id="PTHR43047:SF72">
    <property type="entry name" value="OSMOSENSING HISTIDINE PROTEIN KINASE SLN1"/>
    <property type="match status" value="1"/>
</dbReference>
<evidence type="ECO:0000256" key="7">
    <source>
        <dbReference type="ARBA" id="ARBA00023136"/>
    </source>
</evidence>
<evidence type="ECO:0000259" key="9">
    <source>
        <dbReference type="PROSITE" id="PS50109"/>
    </source>
</evidence>
<evidence type="ECO:0000259" key="12">
    <source>
        <dbReference type="PROSITE" id="PS50113"/>
    </source>
</evidence>
<dbReference type="Gene3D" id="3.30.450.20">
    <property type="entry name" value="PAS domain"/>
    <property type="match status" value="1"/>
</dbReference>
<keyword evidence="4" id="KW-0808">Transferase</keyword>
<dbReference type="InterPro" id="IPR013656">
    <property type="entry name" value="PAS_4"/>
</dbReference>
<dbReference type="InterPro" id="IPR036097">
    <property type="entry name" value="HisK_dim/P_sf"/>
</dbReference>
<comment type="caution">
    <text evidence="13">The sequence shown here is derived from an EMBL/GenBank/DDBJ whole genome shotgun (WGS) entry which is preliminary data.</text>
</comment>
<dbReference type="OrthoDB" id="5342753at2"/>
<dbReference type="InterPro" id="IPR000700">
    <property type="entry name" value="PAS-assoc_C"/>
</dbReference>
<evidence type="ECO:0000256" key="5">
    <source>
        <dbReference type="ARBA" id="ARBA00022777"/>
    </source>
</evidence>
<dbReference type="PROSITE" id="PS50113">
    <property type="entry name" value="PAC"/>
    <property type="match status" value="1"/>
</dbReference>
<sequence>MNNLLQLLLIEDSADDTELILRELRKNGFAVAATRVDTVEELRRALPRGGWDVILSDYSLPAFDGLQALEILTESGLDIPFIIISGAIGEETAVRLMRAGAKDYVYKENLTRLAPVLRRELTEAAVRRERIAAETALSESRRQEEAARSKIEHIIRSVPDGLIVCDEEQRVVLINPGAESLLGLSSETAIQRQVAQVIREKSLLDQILQARIAIEDPVKTHLELSRRDGRSPLVIEARTSRMKDARGEPSGSVTVLRDVTYERELERLKSEFISTAAHELNTPLTSIIGYLELLLQHDLMQVTEPEQQREFLEIAHAKSRQLAAIVDELLDLGRMESGQGMTIHRDFHMLEPLFEDVMKRLRQQAPNHFFELSLPDDPTIRWYLDPLKISKVLENLLENSVKFSPAGSTIRLVADVDGENFHCSVADEGVGIAADKIGKVFDKFYRIDASNTAKGGLGLGLSIVKQIVEAHGGKIRLESTPGKETRIAFTLPRQA</sequence>
<dbReference type="CDD" id="cd00075">
    <property type="entry name" value="HATPase"/>
    <property type="match status" value="1"/>
</dbReference>
<dbReference type="Pfam" id="PF02518">
    <property type="entry name" value="HATPase_c"/>
    <property type="match status" value="1"/>
</dbReference>
<dbReference type="GO" id="GO:0000155">
    <property type="term" value="F:phosphorelay sensor kinase activity"/>
    <property type="evidence" value="ECO:0007669"/>
    <property type="project" value="InterPro"/>
</dbReference>
<feature type="modified residue" description="4-aspartylphosphate" evidence="8">
    <location>
        <position position="57"/>
    </location>
</feature>
<evidence type="ECO:0000256" key="3">
    <source>
        <dbReference type="ARBA" id="ARBA00022553"/>
    </source>
</evidence>
<dbReference type="SMART" id="SM00448">
    <property type="entry name" value="REC"/>
    <property type="match status" value="1"/>
</dbReference>
<keyword evidence="14" id="KW-1185">Reference proteome</keyword>
<accession>A0A550JKH0</accession>
<evidence type="ECO:0000256" key="2">
    <source>
        <dbReference type="ARBA" id="ARBA00012438"/>
    </source>
</evidence>
<dbReference type="InterPro" id="IPR036890">
    <property type="entry name" value="HATPase_C_sf"/>
</dbReference>
<dbReference type="SMART" id="SM00091">
    <property type="entry name" value="PAS"/>
    <property type="match status" value="1"/>
</dbReference>
<dbReference type="SUPFAM" id="SSF47384">
    <property type="entry name" value="Homodimeric domain of signal transducing histidine kinase"/>
    <property type="match status" value="1"/>
</dbReference>
<dbReference type="InterPro" id="IPR003594">
    <property type="entry name" value="HATPase_dom"/>
</dbReference>
<dbReference type="SMART" id="SM00388">
    <property type="entry name" value="HisKA"/>
    <property type="match status" value="1"/>
</dbReference>
<dbReference type="Gene3D" id="3.40.50.2300">
    <property type="match status" value="1"/>
</dbReference>
<dbReference type="Proteomes" id="UP000317155">
    <property type="component" value="Unassembled WGS sequence"/>
</dbReference>
<evidence type="ECO:0000259" key="11">
    <source>
        <dbReference type="PROSITE" id="PS50112"/>
    </source>
</evidence>
<keyword evidence="6" id="KW-0902">Two-component regulatory system</keyword>
<dbReference type="NCBIfam" id="TIGR00229">
    <property type="entry name" value="sensory_box"/>
    <property type="match status" value="1"/>
</dbReference>
<dbReference type="FunFam" id="3.30.565.10:FF:000006">
    <property type="entry name" value="Sensor histidine kinase WalK"/>
    <property type="match status" value="1"/>
</dbReference>
<evidence type="ECO:0000313" key="13">
    <source>
        <dbReference type="EMBL" id="TRO83708.1"/>
    </source>
</evidence>
<dbReference type="InterPro" id="IPR011006">
    <property type="entry name" value="CheY-like_superfamily"/>
</dbReference>
<dbReference type="GO" id="GO:0009927">
    <property type="term" value="F:histidine phosphotransfer kinase activity"/>
    <property type="evidence" value="ECO:0007669"/>
    <property type="project" value="TreeGrafter"/>
</dbReference>
<dbReference type="SUPFAM" id="SSF55785">
    <property type="entry name" value="PYP-like sensor domain (PAS domain)"/>
    <property type="match status" value="1"/>
</dbReference>
<dbReference type="AlphaFoldDB" id="A0A550JKH0"/>
<dbReference type="InterPro" id="IPR000014">
    <property type="entry name" value="PAS"/>
</dbReference>
<dbReference type="EMBL" id="VJVV01000001">
    <property type="protein sequence ID" value="TRO83708.1"/>
    <property type="molecule type" value="Genomic_DNA"/>
</dbReference>
<keyword evidence="5" id="KW-0418">Kinase</keyword>
<evidence type="ECO:0000313" key="14">
    <source>
        <dbReference type="Proteomes" id="UP000317155"/>
    </source>
</evidence>
<dbReference type="GO" id="GO:0005886">
    <property type="term" value="C:plasma membrane"/>
    <property type="evidence" value="ECO:0007669"/>
    <property type="project" value="TreeGrafter"/>
</dbReference>
<dbReference type="InterPro" id="IPR003661">
    <property type="entry name" value="HisK_dim/P_dom"/>
</dbReference>
<dbReference type="CDD" id="cd00156">
    <property type="entry name" value="REC"/>
    <property type="match status" value="1"/>
</dbReference>
<dbReference type="PRINTS" id="PR00344">
    <property type="entry name" value="BCTRLSENSOR"/>
</dbReference>
<dbReference type="PROSITE" id="PS50110">
    <property type="entry name" value="RESPONSE_REGULATORY"/>
    <property type="match status" value="1"/>
</dbReference>
<dbReference type="PROSITE" id="PS50109">
    <property type="entry name" value="HIS_KIN"/>
    <property type="match status" value="1"/>
</dbReference>
<evidence type="ECO:0000259" key="10">
    <source>
        <dbReference type="PROSITE" id="PS50110"/>
    </source>
</evidence>
<dbReference type="Gene3D" id="3.30.565.10">
    <property type="entry name" value="Histidine kinase-like ATPase, C-terminal domain"/>
    <property type="match status" value="1"/>
</dbReference>
<dbReference type="InterPro" id="IPR004358">
    <property type="entry name" value="Sig_transdc_His_kin-like_C"/>
</dbReference>
<evidence type="ECO:0000256" key="8">
    <source>
        <dbReference type="PROSITE-ProRule" id="PRU00169"/>
    </source>
</evidence>
<feature type="domain" description="PAC" evidence="12">
    <location>
        <begin position="218"/>
        <end position="271"/>
    </location>
</feature>
<dbReference type="InterPro" id="IPR035965">
    <property type="entry name" value="PAS-like_dom_sf"/>
</dbReference>
<dbReference type="CDD" id="cd00130">
    <property type="entry name" value="PAS"/>
    <property type="match status" value="1"/>
</dbReference>
<organism evidence="13 14">
    <name type="scientific">Trichloromonas acetexigens</name>
    <dbReference type="NCBI Taxonomy" id="38815"/>
    <lineage>
        <taxon>Bacteria</taxon>
        <taxon>Pseudomonadati</taxon>
        <taxon>Thermodesulfobacteriota</taxon>
        <taxon>Desulfuromonadia</taxon>
        <taxon>Desulfuromonadales</taxon>
        <taxon>Trichloromonadaceae</taxon>
        <taxon>Trichloromonas</taxon>
    </lineage>
</organism>
<evidence type="ECO:0000256" key="6">
    <source>
        <dbReference type="ARBA" id="ARBA00023012"/>
    </source>
</evidence>
<protein>
    <recommendedName>
        <fullName evidence="2">histidine kinase</fullName>
        <ecNumber evidence="2">2.7.13.3</ecNumber>
    </recommendedName>
</protein>
<dbReference type="InterPro" id="IPR005467">
    <property type="entry name" value="His_kinase_dom"/>
</dbReference>
<reference evidence="13 14" key="1">
    <citation type="submission" date="2019-07" db="EMBL/GenBank/DDBJ databases">
        <title>Insights of Desulfuromonas acetexigens electromicrobiology.</title>
        <authorList>
            <person name="Katuri K."/>
            <person name="Sapireddy V."/>
            <person name="Shaw D.R."/>
            <person name="Saikaly P."/>
        </authorList>
    </citation>
    <scope>NUCLEOTIDE SEQUENCE [LARGE SCALE GENOMIC DNA]</scope>
    <source>
        <strain evidence="13 14">2873</strain>
    </source>
</reference>
<dbReference type="SUPFAM" id="SSF55874">
    <property type="entry name" value="ATPase domain of HSP90 chaperone/DNA topoisomerase II/histidine kinase"/>
    <property type="match status" value="1"/>
</dbReference>
<dbReference type="EC" id="2.7.13.3" evidence="2"/>
<feature type="domain" description="PAS" evidence="11">
    <location>
        <begin position="147"/>
        <end position="202"/>
    </location>
</feature>